<evidence type="ECO:0000313" key="3">
    <source>
        <dbReference type="Proteomes" id="UP000094336"/>
    </source>
</evidence>
<protein>
    <submittedName>
        <fullName evidence="2">Uncharacterized protein</fullName>
    </submittedName>
</protein>
<organism evidence="2 3">
    <name type="scientific">Babjeviella inositovora NRRL Y-12698</name>
    <dbReference type="NCBI Taxonomy" id="984486"/>
    <lineage>
        <taxon>Eukaryota</taxon>
        <taxon>Fungi</taxon>
        <taxon>Dikarya</taxon>
        <taxon>Ascomycota</taxon>
        <taxon>Saccharomycotina</taxon>
        <taxon>Pichiomycetes</taxon>
        <taxon>Serinales incertae sedis</taxon>
        <taxon>Babjeviella</taxon>
    </lineage>
</organism>
<feature type="signal peptide" evidence="1">
    <location>
        <begin position="1"/>
        <end position="19"/>
    </location>
</feature>
<dbReference type="GeneID" id="30148521"/>
<dbReference type="AlphaFoldDB" id="A0A1E3QGT8"/>
<name>A0A1E3QGT8_9ASCO</name>
<gene>
    <name evidence="2" type="ORF">BABINDRAFT_169539</name>
</gene>
<accession>A0A1E3QGT8</accession>
<evidence type="ECO:0000256" key="1">
    <source>
        <dbReference type="SAM" id="SignalP"/>
    </source>
</evidence>
<reference evidence="3" key="1">
    <citation type="submission" date="2016-05" db="EMBL/GenBank/DDBJ databases">
        <title>Comparative genomics of biotechnologically important yeasts.</title>
        <authorList>
            <consortium name="DOE Joint Genome Institute"/>
            <person name="Riley R."/>
            <person name="Haridas S."/>
            <person name="Wolfe K.H."/>
            <person name="Lopes M.R."/>
            <person name="Hittinger C.T."/>
            <person name="Goker M."/>
            <person name="Salamov A."/>
            <person name="Wisecaver J."/>
            <person name="Long T.M."/>
            <person name="Aerts A.L."/>
            <person name="Barry K."/>
            <person name="Choi C."/>
            <person name="Clum A."/>
            <person name="Coughlan A.Y."/>
            <person name="Deshpande S."/>
            <person name="Douglass A.P."/>
            <person name="Hanson S.J."/>
            <person name="Klenk H.-P."/>
            <person name="Labutti K."/>
            <person name="Lapidus A."/>
            <person name="Lindquist E."/>
            <person name="Lipzen A."/>
            <person name="Meier-Kolthoff J.P."/>
            <person name="Ohm R.A."/>
            <person name="Otillar R.P."/>
            <person name="Pangilinan J."/>
            <person name="Peng Y."/>
            <person name="Rokas A."/>
            <person name="Rosa C.A."/>
            <person name="Scheuner C."/>
            <person name="Sibirny A.A."/>
            <person name="Slot J.C."/>
            <person name="Stielow J.B."/>
            <person name="Sun H."/>
            <person name="Kurtzman C.P."/>
            <person name="Blackwell M."/>
            <person name="Grigoriev I.V."/>
            <person name="Jeffries T.W."/>
        </authorList>
    </citation>
    <scope>NUCLEOTIDE SEQUENCE [LARGE SCALE GENOMIC DNA]</scope>
    <source>
        <strain evidence="3">NRRL Y-12698</strain>
    </source>
</reference>
<evidence type="ECO:0000313" key="2">
    <source>
        <dbReference type="EMBL" id="ODQ76919.1"/>
    </source>
</evidence>
<feature type="chain" id="PRO_5009134235" evidence="1">
    <location>
        <begin position="20"/>
        <end position="133"/>
    </location>
</feature>
<keyword evidence="1" id="KW-0732">Signal</keyword>
<dbReference type="EMBL" id="KV454445">
    <property type="protein sequence ID" value="ODQ76919.1"/>
    <property type="molecule type" value="Genomic_DNA"/>
</dbReference>
<keyword evidence="3" id="KW-1185">Reference proteome</keyword>
<dbReference type="RefSeq" id="XP_018982247.1">
    <property type="nucleotide sequence ID" value="XM_019130668.1"/>
</dbReference>
<sequence length="133" mass="14231">MWHWLSGHEVMMFPNNVLSLVDVILVEGLFSPVVDVPYAEELPAGEELSGFSACGIGFVLMTALKHRSEKFPVRVSVVVIGTVNFVAISMTKVELATYTRPIACGCLATGENGTTDGLVLYPGKMAIIGSILS</sequence>
<proteinExistence type="predicted"/>
<dbReference type="Proteomes" id="UP000094336">
    <property type="component" value="Unassembled WGS sequence"/>
</dbReference>